<evidence type="ECO:0000313" key="4">
    <source>
        <dbReference type="Proteomes" id="UP000799092"/>
    </source>
</evidence>
<organism evidence="3 4">
    <name type="scientific">Aquibacillus halophilus</name>
    <dbReference type="NCBI Taxonomy" id="930132"/>
    <lineage>
        <taxon>Bacteria</taxon>
        <taxon>Bacillati</taxon>
        <taxon>Bacillota</taxon>
        <taxon>Bacilli</taxon>
        <taxon>Bacillales</taxon>
        <taxon>Bacillaceae</taxon>
        <taxon>Aquibacillus</taxon>
    </lineage>
</organism>
<keyword evidence="4" id="KW-1185">Reference proteome</keyword>
<keyword evidence="1" id="KW-0533">Nickel</keyword>
<feature type="compositionally biased region" description="Basic residues" evidence="2">
    <location>
        <begin position="85"/>
        <end position="100"/>
    </location>
</feature>
<comment type="caution">
    <text evidence="3">The sequence shown here is derived from an EMBL/GenBank/DDBJ whole genome shotgun (WGS) entry which is preliminary data.</text>
</comment>
<dbReference type="Proteomes" id="UP000799092">
    <property type="component" value="Unassembled WGS sequence"/>
</dbReference>
<reference evidence="3" key="1">
    <citation type="submission" date="2019-11" db="EMBL/GenBank/DDBJ databases">
        <authorList>
            <person name="Li J."/>
        </authorList>
    </citation>
    <scope>NUCLEOTIDE SEQUENCE</scope>
    <source>
        <strain evidence="3">B6B</strain>
    </source>
</reference>
<evidence type="ECO:0000256" key="2">
    <source>
        <dbReference type="SAM" id="MobiDB-lite"/>
    </source>
</evidence>
<feature type="region of interest" description="Disordered" evidence="2">
    <location>
        <begin position="68"/>
        <end position="138"/>
    </location>
</feature>
<dbReference type="PANTHER" id="PTHR36566">
    <property type="entry name" value="NICKEL INSERTION PROTEIN-RELATED"/>
    <property type="match status" value="1"/>
</dbReference>
<evidence type="ECO:0000256" key="1">
    <source>
        <dbReference type="ARBA" id="ARBA00022596"/>
    </source>
</evidence>
<protein>
    <submittedName>
        <fullName evidence="3">DUF111 family protein</fullName>
    </submittedName>
</protein>
<evidence type="ECO:0000313" key="3">
    <source>
        <dbReference type="EMBL" id="MRH45126.1"/>
    </source>
</evidence>
<name>A0A6A8DKX5_9BACI</name>
<gene>
    <name evidence="3" type="ORF">GH741_21090</name>
</gene>
<sequence length="308" mass="33836">MKTLYFDCFSGISGDMVIGALLDAGADFGRLEKELKKLEIEEEYKLQQSKVVKNGITSTKFDVVLSDKNQPYHHGHSHSEEADHKHSHSHAHTHSHTHTHTHSDEAGHQHSHTHHHHDDGHHEHSHHHDHDGNHDHSHRSYQDIVAIIKQAGFTEQVETMALKIFKKIGEAEGHIHGLPLETVHFHEVGAVDSIVDIVGTAILINELEIEVIKSSPVAVGSGKIHIDHGVYPVPAPATLEILKGIPIQHSELKAELATPTGAAIVAVLAEEFGTIPSMEVKSIGYGAGTKTFPMHPNVLRVIIGEEVI</sequence>
<dbReference type="RefSeq" id="WP_153738721.1">
    <property type="nucleotide sequence ID" value="NZ_WJNG01000027.1"/>
</dbReference>
<dbReference type="InterPro" id="IPR002822">
    <property type="entry name" value="Ni_insertion"/>
</dbReference>
<dbReference type="Pfam" id="PF01969">
    <property type="entry name" value="Ni_insertion"/>
    <property type="match status" value="1"/>
</dbReference>
<accession>A0A6A8DKX5</accession>
<feature type="compositionally biased region" description="Basic and acidic residues" evidence="2">
    <location>
        <begin position="116"/>
        <end position="138"/>
    </location>
</feature>
<dbReference type="PANTHER" id="PTHR36566:SF1">
    <property type="entry name" value="PYRIDINIUM-3,5-BISTHIOCARBOXYLIC ACID MONONUCLEOTIDE NICKEL INSERTION PROTEIN"/>
    <property type="match status" value="1"/>
</dbReference>
<proteinExistence type="predicted"/>
<dbReference type="AlphaFoldDB" id="A0A6A8DKX5"/>
<dbReference type="EMBL" id="WJNG01000027">
    <property type="protein sequence ID" value="MRH45126.1"/>
    <property type="molecule type" value="Genomic_DNA"/>
</dbReference>
<dbReference type="OrthoDB" id="9765625at2"/>